<evidence type="ECO:0000313" key="3">
    <source>
        <dbReference type="Proteomes" id="UP001054945"/>
    </source>
</evidence>
<organism evidence="2 3">
    <name type="scientific">Caerostris extrusa</name>
    <name type="common">Bark spider</name>
    <name type="synonym">Caerostris bankana</name>
    <dbReference type="NCBI Taxonomy" id="172846"/>
    <lineage>
        <taxon>Eukaryota</taxon>
        <taxon>Metazoa</taxon>
        <taxon>Ecdysozoa</taxon>
        <taxon>Arthropoda</taxon>
        <taxon>Chelicerata</taxon>
        <taxon>Arachnida</taxon>
        <taxon>Araneae</taxon>
        <taxon>Araneomorphae</taxon>
        <taxon>Entelegynae</taxon>
        <taxon>Araneoidea</taxon>
        <taxon>Araneidae</taxon>
        <taxon>Caerostris</taxon>
    </lineage>
</organism>
<keyword evidence="3" id="KW-1185">Reference proteome</keyword>
<sequence>MPTEEMAPLFQLKCRVPPEDLDGFYPLPFPKVHPLLHYTAEIEEDRGEKKSLEKEDEEEIEGRPNKQN</sequence>
<gene>
    <name evidence="2" type="ORF">CEXT_775041</name>
</gene>
<proteinExistence type="predicted"/>
<feature type="region of interest" description="Disordered" evidence="1">
    <location>
        <begin position="43"/>
        <end position="68"/>
    </location>
</feature>
<dbReference type="AlphaFoldDB" id="A0AAV4N704"/>
<accession>A0AAV4N704</accession>
<dbReference type="Proteomes" id="UP001054945">
    <property type="component" value="Unassembled WGS sequence"/>
</dbReference>
<comment type="caution">
    <text evidence="2">The sequence shown here is derived from an EMBL/GenBank/DDBJ whole genome shotgun (WGS) entry which is preliminary data.</text>
</comment>
<evidence type="ECO:0000313" key="2">
    <source>
        <dbReference type="EMBL" id="GIX80632.1"/>
    </source>
</evidence>
<reference evidence="2 3" key="1">
    <citation type="submission" date="2021-06" db="EMBL/GenBank/DDBJ databases">
        <title>Caerostris extrusa draft genome.</title>
        <authorList>
            <person name="Kono N."/>
            <person name="Arakawa K."/>
        </authorList>
    </citation>
    <scope>NUCLEOTIDE SEQUENCE [LARGE SCALE GENOMIC DNA]</scope>
</reference>
<dbReference type="EMBL" id="BPLR01003052">
    <property type="protein sequence ID" value="GIX80632.1"/>
    <property type="molecule type" value="Genomic_DNA"/>
</dbReference>
<name>A0AAV4N704_CAEEX</name>
<evidence type="ECO:0000256" key="1">
    <source>
        <dbReference type="SAM" id="MobiDB-lite"/>
    </source>
</evidence>
<protein>
    <submittedName>
        <fullName evidence="2">Uncharacterized protein</fullName>
    </submittedName>
</protein>